<feature type="signal peptide" evidence="1">
    <location>
        <begin position="1"/>
        <end position="23"/>
    </location>
</feature>
<protein>
    <recommendedName>
        <fullName evidence="4">Lipoprotein</fullName>
    </recommendedName>
</protein>
<evidence type="ECO:0000313" key="2">
    <source>
        <dbReference type="EMBL" id="RVT62665.1"/>
    </source>
</evidence>
<evidence type="ECO:0008006" key="4">
    <source>
        <dbReference type="Google" id="ProtNLM"/>
    </source>
</evidence>
<comment type="caution">
    <text evidence="2">The sequence shown here is derived from an EMBL/GenBank/DDBJ whole genome shotgun (WGS) entry which is preliminary data.</text>
</comment>
<accession>A0A437KB50</accession>
<evidence type="ECO:0000256" key="1">
    <source>
        <dbReference type="SAM" id="SignalP"/>
    </source>
</evidence>
<dbReference type="Proteomes" id="UP000288024">
    <property type="component" value="Unassembled WGS sequence"/>
</dbReference>
<feature type="chain" id="PRO_5019118912" description="Lipoprotein" evidence="1">
    <location>
        <begin position="24"/>
        <end position="131"/>
    </location>
</feature>
<dbReference type="EMBL" id="RZTZ01000004">
    <property type="protein sequence ID" value="RVT62665.1"/>
    <property type="molecule type" value="Genomic_DNA"/>
</dbReference>
<dbReference type="PROSITE" id="PS51257">
    <property type="entry name" value="PROKAR_LIPOPROTEIN"/>
    <property type="match status" value="1"/>
</dbReference>
<keyword evidence="3" id="KW-1185">Reference proteome</keyword>
<organism evidence="2 3">
    <name type="scientific">Niallia taxi</name>
    <dbReference type="NCBI Taxonomy" id="2499688"/>
    <lineage>
        <taxon>Bacteria</taxon>
        <taxon>Bacillati</taxon>
        <taxon>Bacillota</taxon>
        <taxon>Bacilli</taxon>
        <taxon>Bacillales</taxon>
        <taxon>Bacillaceae</taxon>
        <taxon>Niallia</taxon>
    </lineage>
</organism>
<dbReference type="AlphaFoldDB" id="A0A437KB50"/>
<dbReference type="RefSeq" id="WP_127738616.1">
    <property type="nucleotide sequence ID" value="NZ_RZTZ01000004.1"/>
</dbReference>
<proteinExistence type="predicted"/>
<reference evidence="2 3" key="1">
    <citation type="submission" date="2019-01" db="EMBL/GenBank/DDBJ databases">
        <title>Bacillus sp. M5HDSG1-1, whole genome shotgun sequence.</title>
        <authorList>
            <person name="Tuo L."/>
        </authorList>
    </citation>
    <scope>NUCLEOTIDE SEQUENCE [LARGE SCALE GENOMIC DNA]</scope>
    <source>
        <strain evidence="2 3">M5HDSG1-1</strain>
    </source>
</reference>
<sequence>MKRILTALSLVIILVLSGCTSNNSSKPFIFTGESDNWSVELKVTQAEDDYEKQDFTLQYKGQDVTSVGEITYNVTTKASSFSANGATLDENGIYTDTSESNVSNAKVTEKSKVDVNIEWNNQTESISLKNK</sequence>
<evidence type="ECO:0000313" key="3">
    <source>
        <dbReference type="Proteomes" id="UP000288024"/>
    </source>
</evidence>
<keyword evidence="1" id="KW-0732">Signal</keyword>
<gene>
    <name evidence="2" type="ORF">EM808_12930</name>
</gene>
<name>A0A437KB50_9BACI</name>